<dbReference type="Proteomes" id="UP000242450">
    <property type="component" value="Chromosome 27"/>
</dbReference>
<dbReference type="CDD" id="cd22093">
    <property type="entry name" value="F-box_FBXO15"/>
    <property type="match status" value="1"/>
</dbReference>
<dbReference type="SUPFAM" id="SSF81383">
    <property type="entry name" value="F-box domain"/>
    <property type="match status" value="1"/>
</dbReference>
<dbReference type="OrthoDB" id="3219396at2759"/>
<feature type="non-terminal residue" evidence="2">
    <location>
        <position position="1"/>
    </location>
</feature>
<sequence>TRPGATLPAGPAALSRCARQDKAYGRPHGGCSASLDSLPSEVLLKILSYLDATALLCAGCVNRRFYHLASDNFIWIRIYSAAFSPKRSHWRVDPAEKTDLSVNLLSAGDKEAGYWKKEYLKKQIASIKAALARVLKPLHPHTGLPLKTKEALRMSGLGWVIILRGDDGREYTMEHAHLSFNDSSVTVLWYSKAWPPLATLSTLDLCGLDFVTCGIRSSWISVCGNAEVAAAFSGIGFSHAPSPSDLAVSLDADTILQFVAEPLVCGPASGAGSLRAVPVISGPVVLL</sequence>
<comment type="caution">
    <text evidence="2">The sequence shown here is derived from an EMBL/GenBank/DDBJ whole genome shotgun (WGS) entry which is preliminary data.</text>
</comment>
<dbReference type="PROSITE" id="PS50181">
    <property type="entry name" value="FBOX"/>
    <property type="match status" value="1"/>
</dbReference>
<dbReference type="EMBL" id="MKHE01000027">
    <property type="protein sequence ID" value="OWK01744.1"/>
    <property type="molecule type" value="Genomic_DNA"/>
</dbReference>
<organism evidence="2 3">
    <name type="scientific">Cervus elaphus hippelaphus</name>
    <name type="common">European red deer</name>
    <dbReference type="NCBI Taxonomy" id="46360"/>
    <lineage>
        <taxon>Eukaryota</taxon>
        <taxon>Metazoa</taxon>
        <taxon>Chordata</taxon>
        <taxon>Craniata</taxon>
        <taxon>Vertebrata</taxon>
        <taxon>Euteleostomi</taxon>
        <taxon>Mammalia</taxon>
        <taxon>Eutheria</taxon>
        <taxon>Laurasiatheria</taxon>
        <taxon>Artiodactyla</taxon>
        <taxon>Ruminantia</taxon>
        <taxon>Pecora</taxon>
        <taxon>Cervidae</taxon>
        <taxon>Cervinae</taxon>
        <taxon>Cervus</taxon>
    </lineage>
</organism>
<dbReference type="PANTHER" id="PTHR46731:SF1">
    <property type="entry name" value="F-BOX ONLY PROTEIN 15"/>
    <property type="match status" value="1"/>
</dbReference>
<dbReference type="SMART" id="SM00256">
    <property type="entry name" value="FBOX"/>
    <property type="match status" value="1"/>
</dbReference>
<dbReference type="Pfam" id="PF12937">
    <property type="entry name" value="F-box-like"/>
    <property type="match status" value="1"/>
</dbReference>
<reference evidence="2 3" key="1">
    <citation type="journal article" date="2018" name="Mol. Genet. Genomics">
        <title>The red deer Cervus elaphus genome CerEla1.0: sequencing, annotating, genes, and chromosomes.</title>
        <authorList>
            <person name="Bana N.A."/>
            <person name="Nyiri A."/>
            <person name="Nagy J."/>
            <person name="Frank K."/>
            <person name="Nagy T."/>
            <person name="Steger V."/>
            <person name="Schiller M."/>
            <person name="Lakatos P."/>
            <person name="Sugar L."/>
            <person name="Horn P."/>
            <person name="Barta E."/>
            <person name="Orosz L."/>
        </authorList>
    </citation>
    <scope>NUCLEOTIDE SEQUENCE [LARGE SCALE GENOMIC DNA]</scope>
    <source>
        <strain evidence="2">Hungarian</strain>
    </source>
</reference>
<feature type="domain" description="F-box" evidence="1">
    <location>
        <begin position="32"/>
        <end position="78"/>
    </location>
</feature>
<accession>A0A212C7A2</accession>
<evidence type="ECO:0000259" key="1">
    <source>
        <dbReference type="PROSITE" id="PS50181"/>
    </source>
</evidence>
<evidence type="ECO:0000313" key="2">
    <source>
        <dbReference type="EMBL" id="OWK01744.1"/>
    </source>
</evidence>
<protein>
    <submittedName>
        <fullName evidence="2">FBXO15</fullName>
    </submittedName>
</protein>
<dbReference type="Gene3D" id="1.20.1280.50">
    <property type="match status" value="1"/>
</dbReference>
<dbReference type="InterPro" id="IPR036047">
    <property type="entry name" value="F-box-like_dom_sf"/>
</dbReference>
<dbReference type="InterPro" id="IPR001810">
    <property type="entry name" value="F-box_dom"/>
</dbReference>
<dbReference type="AlphaFoldDB" id="A0A212C7A2"/>
<keyword evidence="3" id="KW-1185">Reference proteome</keyword>
<dbReference type="GO" id="GO:0019005">
    <property type="term" value="C:SCF ubiquitin ligase complex"/>
    <property type="evidence" value="ECO:0007669"/>
    <property type="project" value="TreeGrafter"/>
</dbReference>
<feature type="non-terminal residue" evidence="2">
    <location>
        <position position="287"/>
    </location>
</feature>
<evidence type="ECO:0000313" key="3">
    <source>
        <dbReference type="Proteomes" id="UP000242450"/>
    </source>
</evidence>
<dbReference type="PANTHER" id="PTHR46731">
    <property type="entry name" value="F-BOX ONLY PROTEIN 15"/>
    <property type="match status" value="1"/>
</dbReference>
<gene>
    <name evidence="2" type="ORF">Celaphus_00017575</name>
</gene>
<name>A0A212C7A2_CEREH</name>
<proteinExistence type="predicted"/>